<keyword evidence="9" id="KW-0963">Cytoplasm</keyword>
<feature type="short sequence motif" description="'HIGH' region" evidence="9">
    <location>
        <begin position="29"/>
        <end position="39"/>
    </location>
</feature>
<dbReference type="SUPFAM" id="SSF47323">
    <property type="entry name" value="Anticodon-binding domain of a subclass of class I aminoacyl-tRNA synthetases"/>
    <property type="match status" value="1"/>
</dbReference>
<evidence type="ECO:0000259" key="10">
    <source>
        <dbReference type="Pfam" id="PF01406"/>
    </source>
</evidence>
<comment type="subunit">
    <text evidence="1 9">Monomer.</text>
</comment>
<dbReference type="GO" id="GO:0006423">
    <property type="term" value="P:cysteinyl-tRNA aminoacylation"/>
    <property type="evidence" value="ECO:0007669"/>
    <property type="project" value="UniProtKB-UniRule"/>
</dbReference>
<reference evidence="11 12" key="1">
    <citation type="journal article" date="2016" name="Nat. Commun.">
        <title>Thousands of microbial genomes shed light on interconnected biogeochemical processes in an aquifer system.</title>
        <authorList>
            <person name="Anantharaman K."/>
            <person name="Brown C.T."/>
            <person name="Hug L.A."/>
            <person name="Sharon I."/>
            <person name="Castelle C.J."/>
            <person name="Probst A.J."/>
            <person name="Thomas B.C."/>
            <person name="Singh A."/>
            <person name="Wilkins M.J."/>
            <person name="Karaoz U."/>
            <person name="Brodie E.L."/>
            <person name="Williams K.H."/>
            <person name="Hubbard S.S."/>
            <person name="Banfield J.F."/>
        </authorList>
    </citation>
    <scope>NUCLEOTIDE SEQUENCE [LARGE SCALE GENOMIC DNA]</scope>
</reference>
<evidence type="ECO:0000256" key="5">
    <source>
        <dbReference type="ARBA" id="ARBA00022833"/>
    </source>
</evidence>
<proteinExistence type="inferred from homology"/>
<dbReference type="InterPro" id="IPR015803">
    <property type="entry name" value="Cys-tRNA-ligase"/>
</dbReference>
<dbReference type="GO" id="GO:0005829">
    <property type="term" value="C:cytosol"/>
    <property type="evidence" value="ECO:0007669"/>
    <property type="project" value="TreeGrafter"/>
</dbReference>
<evidence type="ECO:0000256" key="3">
    <source>
        <dbReference type="ARBA" id="ARBA00022723"/>
    </source>
</evidence>
<dbReference type="Gene3D" id="1.20.120.1910">
    <property type="entry name" value="Cysteine-tRNA ligase, C-terminal anti-codon recognition domain"/>
    <property type="match status" value="1"/>
</dbReference>
<dbReference type="InterPro" id="IPR014729">
    <property type="entry name" value="Rossmann-like_a/b/a_fold"/>
</dbReference>
<dbReference type="CDD" id="cd00672">
    <property type="entry name" value="CysRS_core"/>
    <property type="match status" value="1"/>
</dbReference>
<feature type="binding site" evidence="9">
    <location>
        <position position="248"/>
    </location>
    <ligand>
        <name>Zn(2+)</name>
        <dbReference type="ChEBI" id="CHEBI:29105"/>
    </ligand>
</feature>
<keyword evidence="6 9" id="KW-0067">ATP-binding</keyword>
<keyword evidence="5 9" id="KW-0862">Zinc</keyword>
<dbReference type="GO" id="GO:0004817">
    <property type="term" value="F:cysteine-tRNA ligase activity"/>
    <property type="evidence" value="ECO:0007669"/>
    <property type="project" value="UniProtKB-UniRule"/>
</dbReference>
<keyword evidence="3 9" id="KW-0479">Metal-binding</keyword>
<dbReference type="SUPFAM" id="SSF52374">
    <property type="entry name" value="Nucleotidylyl transferase"/>
    <property type="match status" value="1"/>
</dbReference>
<dbReference type="EMBL" id="MFZF01000031">
    <property type="protein sequence ID" value="OGK15400.1"/>
    <property type="molecule type" value="Genomic_DNA"/>
</dbReference>
<evidence type="ECO:0000313" key="12">
    <source>
        <dbReference type="Proteomes" id="UP000178372"/>
    </source>
</evidence>
<dbReference type="InterPro" id="IPR009080">
    <property type="entry name" value="tRNAsynth_Ia_anticodon-bd"/>
</dbReference>
<keyword evidence="2 9" id="KW-0436">Ligase</keyword>
<evidence type="ECO:0000256" key="2">
    <source>
        <dbReference type="ARBA" id="ARBA00022598"/>
    </source>
</evidence>
<feature type="binding site" evidence="9">
    <location>
        <position position="27"/>
    </location>
    <ligand>
        <name>Zn(2+)</name>
        <dbReference type="ChEBI" id="CHEBI:29105"/>
    </ligand>
</feature>
<accession>A0A1F7G939</accession>
<name>A0A1F7G939_9BACT</name>
<dbReference type="EC" id="6.1.1.16" evidence="9"/>
<dbReference type="PANTHER" id="PTHR10890:SF3">
    <property type="entry name" value="CYSTEINE--TRNA LIGASE, CYTOPLASMIC"/>
    <property type="match status" value="1"/>
</dbReference>
<dbReference type="AlphaFoldDB" id="A0A1F7G939"/>
<evidence type="ECO:0000256" key="6">
    <source>
        <dbReference type="ARBA" id="ARBA00022840"/>
    </source>
</evidence>
<evidence type="ECO:0000256" key="9">
    <source>
        <dbReference type="HAMAP-Rule" id="MF_00041"/>
    </source>
</evidence>
<keyword evidence="7 9" id="KW-0648">Protein biosynthesis</keyword>
<evidence type="ECO:0000256" key="4">
    <source>
        <dbReference type="ARBA" id="ARBA00022741"/>
    </source>
</evidence>
<dbReference type="PANTHER" id="PTHR10890">
    <property type="entry name" value="CYSTEINYL-TRNA SYNTHETASE"/>
    <property type="match status" value="1"/>
</dbReference>
<feature type="binding site" evidence="9">
    <location>
        <position position="223"/>
    </location>
    <ligand>
        <name>Zn(2+)</name>
        <dbReference type="ChEBI" id="CHEBI:29105"/>
    </ligand>
</feature>
<dbReference type="HAMAP" id="MF_00041">
    <property type="entry name" value="Cys_tRNA_synth"/>
    <property type="match status" value="1"/>
</dbReference>
<comment type="subcellular location">
    <subcellularLocation>
        <location evidence="9">Cytoplasm</location>
    </subcellularLocation>
</comment>
<organism evidence="11 12">
    <name type="scientific">Candidatus Roizmanbacteria bacterium RIFCSPHIGHO2_01_FULL_39_12b</name>
    <dbReference type="NCBI Taxonomy" id="1802030"/>
    <lineage>
        <taxon>Bacteria</taxon>
        <taxon>Candidatus Roizmaniibacteriota</taxon>
    </lineage>
</organism>
<dbReference type="GO" id="GO:0008270">
    <property type="term" value="F:zinc ion binding"/>
    <property type="evidence" value="ECO:0007669"/>
    <property type="project" value="UniProtKB-UniRule"/>
</dbReference>
<evidence type="ECO:0000313" key="11">
    <source>
        <dbReference type="EMBL" id="OGK15400.1"/>
    </source>
</evidence>
<dbReference type="Pfam" id="PF01406">
    <property type="entry name" value="tRNA-synt_1e"/>
    <property type="match status" value="1"/>
</dbReference>
<evidence type="ECO:0000256" key="7">
    <source>
        <dbReference type="ARBA" id="ARBA00022917"/>
    </source>
</evidence>
<protein>
    <recommendedName>
        <fullName evidence="9">Cysteine--tRNA ligase</fullName>
        <ecNumber evidence="9">6.1.1.16</ecNumber>
    </recommendedName>
    <alternativeName>
        <fullName evidence="9">Cysteinyl-tRNA synthetase</fullName>
        <shortName evidence="9">CysRS</shortName>
    </alternativeName>
</protein>
<feature type="domain" description="tRNA synthetases class I catalytic" evidence="10">
    <location>
        <begin position="17"/>
        <end position="328"/>
    </location>
</feature>
<dbReference type="Proteomes" id="UP000178372">
    <property type="component" value="Unassembled WGS sequence"/>
</dbReference>
<feature type="binding site" evidence="9">
    <location>
        <position position="252"/>
    </location>
    <ligand>
        <name>Zn(2+)</name>
        <dbReference type="ChEBI" id="CHEBI:29105"/>
    </ligand>
</feature>
<feature type="binding site" evidence="9">
    <location>
        <position position="283"/>
    </location>
    <ligand>
        <name>ATP</name>
        <dbReference type="ChEBI" id="CHEBI:30616"/>
    </ligand>
</feature>
<feature type="short sequence motif" description="'KMSKS' region" evidence="9">
    <location>
        <begin position="280"/>
        <end position="284"/>
    </location>
</feature>
<comment type="catalytic activity">
    <reaction evidence="9">
        <text>tRNA(Cys) + L-cysteine + ATP = L-cysteinyl-tRNA(Cys) + AMP + diphosphate</text>
        <dbReference type="Rhea" id="RHEA:17773"/>
        <dbReference type="Rhea" id="RHEA-COMP:9661"/>
        <dbReference type="Rhea" id="RHEA-COMP:9679"/>
        <dbReference type="ChEBI" id="CHEBI:30616"/>
        <dbReference type="ChEBI" id="CHEBI:33019"/>
        <dbReference type="ChEBI" id="CHEBI:35235"/>
        <dbReference type="ChEBI" id="CHEBI:78442"/>
        <dbReference type="ChEBI" id="CHEBI:78517"/>
        <dbReference type="ChEBI" id="CHEBI:456215"/>
        <dbReference type="EC" id="6.1.1.16"/>
    </reaction>
</comment>
<comment type="caution">
    <text evidence="11">The sequence shown here is derived from an EMBL/GenBank/DDBJ whole genome shotgun (WGS) entry which is preliminary data.</text>
</comment>
<sequence>MRLYNTLTRKIEELTSQKENFITFYSCGFTTYDYAHIGHGRKYISDDILKRTLTYLGFEVKHVQNVTDVGHLVSDGDEGEDKLEKGARKYGKTVWEVAEFYRKDFEKSMRLLNIFSPSILSPATKHIPQMIDLIKRLEKKGFTYETAEAMYFDTSKFKEYGRLSGQRLEDKIQKAREEVVVDPQKKHPADFVLWFRRVGRFKEHAMHWDSPWGDGFPGWHIECSAMSMYYLGDTIDIHSGGIDLIPVHHENEIAQSEAATGKKFVRYWFHTHFLKVEGVKMSKSLENFYAVSDLVNKGFNPLSFRYLCFQTHYRKTLNFTFDALTASQSILNKLYDTVRQLRTQNERTQLSEEKLSQVNDFRNQFRVAIGSDLQIPQALAVMHEALKSNIPSTDKLDLLYEFDAVLGLDLRNVEEVQIPSEITKLAKKRQQAKEDKNFEKADKIRVEIKNQGYAIEDTPQGFVIKKN</sequence>
<dbReference type="GO" id="GO:0005524">
    <property type="term" value="F:ATP binding"/>
    <property type="evidence" value="ECO:0007669"/>
    <property type="project" value="UniProtKB-UniRule"/>
</dbReference>
<comment type="cofactor">
    <cofactor evidence="9">
        <name>Zn(2+)</name>
        <dbReference type="ChEBI" id="CHEBI:29105"/>
    </cofactor>
    <text evidence="9">Binds 1 zinc ion per subunit.</text>
</comment>
<dbReference type="PRINTS" id="PR00983">
    <property type="entry name" value="TRNASYNTHCYS"/>
</dbReference>
<comment type="similarity">
    <text evidence="9">Belongs to the class-I aminoacyl-tRNA synthetase family.</text>
</comment>
<keyword evidence="8 9" id="KW-0030">Aminoacyl-tRNA synthetase</keyword>
<keyword evidence="4 9" id="KW-0547">Nucleotide-binding</keyword>
<evidence type="ECO:0000256" key="8">
    <source>
        <dbReference type="ARBA" id="ARBA00023146"/>
    </source>
</evidence>
<dbReference type="InterPro" id="IPR024909">
    <property type="entry name" value="Cys-tRNA/MSH_ligase"/>
</dbReference>
<evidence type="ECO:0000256" key="1">
    <source>
        <dbReference type="ARBA" id="ARBA00011245"/>
    </source>
</evidence>
<dbReference type="InterPro" id="IPR032678">
    <property type="entry name" value="tRNA-synt_1_cat_dom"/>
</dbReference>
<dbReference type="Gene3D" id="3.40.50.620">
    <property type="entry name" value="HUPs"/>
    <property type="match status" value="1"/>
</dbReference>
<dbReference type="NCBIfam" id="TIGR00435">
    <property type="entry name" value="cysS"/>
    <property type="match status" value="1"/>
</dbReference>
<gene>
    <name evidence="9" type="primary">cysS</name>
    <name evidence="11" type="ORF">A2690_05080</name>
</gene>